<dbReference type="PANTHER" id="PTHR30590">
    <property type="entry name" value="INNER MEMBRANE PROTEIN"/>
    <property type="match status" value="1"/>
</dbReference>
<accession>A0ABU8S761</accession>
<feature type="transmembrane region" description="Helical" evidence="1">
    <location>
        <begin position="113"/>
        <end position="143"/>
    </location>
</feature>
<feature type="transmembrane region" description="Helical" evidence="1">
    <location>
        <begin position="356"/>
        <end position="375"/>
    </location>
</feature>
<keyword evidence="1" id="KW-1133">Transmembrane helix</keyword>
<name>A0ABU8S761_9SPHN</name>
<reference evidence="3 4" key="1">
    <citation type="submission" date="2024-03" db="EMBL/GenBank/DDBJ databases">
        <authorList>
            <person name="Jo J.-H."/>
        </authorList>
    </citation>
    <scope>NUCLEOTIDE SEQUENCE [LARGE SCALE GENOMIC DNA]</scope>
    <source>
        <strain evidence="3 4">AS3R-12</strain>
    </source>
</reference>
<feature type="transmembrane region" description="Helical" evidence="1">
    <location>
        <begin position="150"/>
        <end position="171"/>
    </location>
</feature>
<organism evidence="3 4">
    <name type="scientific">Novosphingobium aquae</name>
    <dbReference type="NCBI Taxonomy" id="3133435"/>
    <lineage>
        <taxon>Bacteria</taxon>
        <taxon>Pseudomonadati</taxon>
        <taxon>Pseudomonadota</taxon>
        <taxon>Alphaproteobacteria</taxon>
        <taxon>Sphingomonadales</taxon>
        <taxon>Sphingomonadaceae</taxon>
        <taxon>Novosphingobium</taxon>
    </lineage>
</organism>
<dbReference type="InterPro" id="IPR007349">
    <property type="entry name" value="DUF418"/>
</dbReference>
<sequence length="461" mass="51309">MTQGLALAPVRGRDRIEVLDMMRGFAILGIFYMNLPAMMGPMVAMFGEIRKLGWSLADQRAWLFMETFLEGTQRGMLEFLFGAGLMVTAAKAMEPDGPVAVADLYIRRNLWLLAFGLVDLFILAWMGDILHVYALCALALFPFRKMKVKWLLTLGLLFGVAQFIGGTLEYIDRSQTQATYQAAQVKQAKGEALTKPETEAVKTWTEKQKKITEGDPMLQKLSKDEAKARDGSFTEYAGFFISTYMMINAKGALLFGIIEAFGTMLIGIALWKLGFLQGKRSTRAYVWALVLAYGFGLTARYVGGLERMTFSPIPKTLWMTQELARIAVSLGHVALINLLVRFAWGKGLLSPLKAAGQMAFSLYFLEQIIGIWVLYSPIGLHLPSGQGWAYVMWQASVVVVLLLIFANVWMRVFQSGPLEWVWRSLAYGRKQPFRRPKAALAAVTPGAGAGDVIRPARPLSQ</sequence>
<evidence type="ECO:0000313" key="4">
    <source>
        <dbReference type="Proteomes" id="UP001379235"/>
    </source>
</evidence>
<protein>
    <submittedName>
        <fullName evidence="3">DUF418 domain-containing protein</fullName>
    </submittedName>
</protein>
<proteinExistence type="predicted"/>
<feature type="transmembrane region" description="Helical" evidence="1">
    <location>
        <begin position="285"/>
        <end position="303"/>
    </location>
</feature>
<keyword evidence="1" id="KW-0472">Membrane</keyword>
<dbReference type="InterPro" id="IPR052529">
    <property type="entry name" value="Bact_Transport_Assoc"/>
</dbReference>
<dbReference type="PANTHER" id="PTHR30590:SF2">
    <property type="entry name" value="INNER MEMBRANE PROTEIN"/>
    <property type="match status" value="1"/>
</dbReference>
<feature type="transmembrane region" description="Helical" evidence="1">
    <location>
        <begin position="252"/>
        <end position="273"/>
    </location>
</feature>
<feature type="domain" description="DUF418" evidence="2">
    <location>
        <begin position="271"/>
        <end position="428"/>
    </location>
</feature>
<gene>
    <name evidence="3" type="ORF">WG900_06935</name>
</gene>
<keyword evidence="4" id="KW-1185">Reference proteome</keyword>
<evidence type="ECO:0000313" key="3">
    <source>
        <dbReference type="EMBL" id="MEJ6009650.1"/>
    </source>
</evidence>
<comment type="caution">
    <text evidence="3">The sequence shown here is derived from an EMBL/GenBank/DDBJ whole genome shotgun (WGS) entry which is preliminary data.</text>
</comment>
<feature type="transmembrane region" description="Helical" evidence="1">
    <location>
        <begin position="323"/>
        <end position="344"/>
    </location>
</feature>
<evidence type="ECO:0000259" key="2">
    <source>
        <dbReference type="Pfam" id="PF04235"/>
    </source>
</evidence>
<evidence type="ECO:0000256" key="1">
    <source>
        <dbReference type="SAM" id="Phobius"/>
    </source>
</evidence>
<dbReference type="Pfam" id="PF04235">
    <property type="entry name" value="DUF418"/>
    <property type="match status" value="1"/>
</dbReference>
<feature type="transmembrane region" description="Helical" evidence="1">
    <location>
        <begin position="387"/>
        <end position="409"/>
    </location>
</feature>
<dbReference type="EMBL" id="JBBHJY010000002">
    <property type="protein sequence ID" value="MEJ6009650.1"/>
    <property type="molecule type" value="Genomic_DNA"/>
</dbReference>
<dbReference type="RefSeq" id="WP_339965828.1">
    <property type="nucleotide sequence ID" value="NZ_JBBHJY010000002.1"/>
</dbReference>
<dbReference type="Proteomes" id="UP001379235">
    <property type="component" value="Unassembled WGS sequence"/>
</dbReference>
<feature type="transmembrane region" description="Helical" evidence="1">
    <location>
        <begin position="25"/>
        <end position="46"/>
    </location>
</feature>
<keyword evidence="1" id="KW-0812">Transmembrane</keyword>